<evidence type="ECO:0000256" key="7">
    <source>
        <dbReference type="ARBA" id="ARBA00022801"/>
    </source>
</evidence>
<reference evidence="17" key="1">
    <citation type="submission" date="2014-05" db="EMBL/GenBank/DDBJ databases">
        <authorList>
            <person name="Horn Fabian"/>
        </authorList>
    </citation>
    <scope>NUCLEOTIDE SEQUENCE</scope>
</reference>
<evidence type="ECO:0000259" key="16">
    <source>
        <dbReference type="PROSITE" id="PS50112"/>
    </source>
</evidence>
<keyword evidence="7" id="KW-0378">Hydrolase</keyword>
<keyword evidence="11" id="KW-0464">Manganese</keyword>
<dbReference type="PROSITE" id="PS50112">
    <property type="entry name" value="PAS"/>
    <property type="match status" value="1"/>
</dbReference>
<dbReference type="AlphaFoldDB" id="A0A060ZBL9"/>
<dbReference type="SUPFAM" id="SSF55781">
    <property type="entry name" value="GAF domain-like"/>
    <property type="match status" value="2"/>
</dbReference>
<dbReference type="EC" id="3.1.3.16" evidence="1"/>
<dbReference type="Pfam" id="PF07228">
    <property type="entry name" value="SpoIIE"/>
    <property type="match status" value="1"/>
</dbReference>
<dbReference type="GO" id="GO:0004722">
    <property type="term" value="F:protein serine/threonine phosphatase activity"/>
    <property type="evidence" value="ECO:0007669"/>
    <property type="project" value="UniProtKB-EC"/>
</dbReference>
<dbReference type="EMBL" id="LK022848">
    <property type="protein sequence ID" value="CDR01672.1"/>
    <property type="molecule type" value="Genomic_DNA"/>
</dbReference>
<dbReference type="Pfam" id="PF08448">
    <property type="entry name" value="PAS_4"/>
    <property type="match status" value="1"/>
</dbReference>
<keyword evidence="8" id="KW-0067">ATP-binding</keyword>
<dbReference type="InterPro" id="IPR029016">
    <property type="entry name" value="GAF-like_dom_sf"/>
</dbReference>
<dbReference type="HOGENOM" id="CLU_000445_43_2_11"/>
<evidence type="ECO:0000256" key="2">
    <source>
        <dbReference type="ARBA" id="ARBA00022553"/>
    </source>
</evidence>
<evidence type="ECO:0000256" key="14">
    <source>
        <dbReference type="ARBA" id="ARBA00075117"/>
    </source>
</evidence>
<evidence type="ECO:0000256" key="8">
    <source>
        <dbReference type="ARBA" id="ARBA00022840"/>
    </source>
</evidence>
<keyword evidence="3" id="KW-0808">Transferase</keyword>
<dbReference type="Gene3D" id="3.60.40.10">
    <property type="entry name" value="PPM-type phosphatase domain"/>
    <property type="match status" value="1"/>
</dbReference>
<dbReference type="InterPro" id="IPR052016">
    <property type="entry name" value="Bact_Sigma-Reg"/>
</dbReference>
<evidence type="ECO:0000256" key="3">
    <source>
        <dbReference type="ARBA" id="ARBA00022679"/>
    </source>
</evidence>
<evidence type="ECO:0000313" key="17">
    <source>
        <dbReference type="EMBL" id="CDR01672.1"/>
    </source>
</evidence>
<dbReference type="InterPro" id="IPR013656">
    <property type="entry name" value="PAS_4"/>
</dbReference>
<comment type="catalytic activity">
    <reaction evidence="12">
        <text>O-phospho-L-seryl-[protein] + H2O = L-seryl-[protein] + phosphate</text>
        <dbReference type="Rhea" id="RHEA:20629"/>
        <dbReference type="Rhea" id="RHEA-COMP:9863"/>
        <dbReference type="Rhea" id="RHEA-COMP:11604"/>
        <dbReference type="ChEBI" id="CHEBI:15377"/>
        <dbReference type="ChEBI" id="CHEBI:29999"/>
        <dbReference type="ChEBI" id="CHEBI:43474"/>
        <dbReference type="ChEBI" id="CHEBI:83421"/>
        <dbReference type="EC" id="3.1.3.16"/>
    </reaction>
</comment>
<evidence type="ECO:0000256" key="6">
    <source>
        <dbReference type="ARBA" id="ARBA00022777"/>
    </source>
</evidence>
<dbReference type="SUPFAM" id="SSF81606">
    <property type="entry name" value="PP2C-like"/>
    <property type="match status" value="1"/>
</dbReference>
<evidence type="ECO:0000256" key="12">
    <source>
        <dbReference type="ARBA" id="ARBA00047761"/>
    </source>
</evidence>
<sequence length="797" mass="84563">MVLAGADLLARVQAVARQTNDLSPAREAAVGCHCAAVAEVPGLADRLVRYAVLADRQAGASWARIGAALGTSGEAARRRFGHVHDLPGEGRGPRDDTTPAVGSGMELLDALLCAAVRATDASAGLVYLLPPGGQVLRLAMTTGVPPKITALWERLLLPASGPVADAVRERRLVWLASQAELARRYPRAALVWPYPVALAAAPVTFGTTAWGGLVLLWPEPRPSHLSAHERAVIRSTCDRAGALLRHAAADGHPISPEEPHVAVPPRARTAARAAVGFADRLTEGCCVLDARGRIAFISTTAADLVGGSVPELLGAPLWEALPWLDDPVFEDRYRAAVLGRRPTSFTALRPPDRWLSFQLCPDASGVSVRVSPADHTAPMDHPEPGRRANIATPTRAGTLYDLMHLAGALTKAVSVRDVVELTADLVLPAFGAQGFVLSVAEGDRLRVVGHRGYPPKVISRLDIPPFRDESAPTVRAVTTGVPLFFASPREMEQLAPDIPRLTRRAAWAFLPLLASSRPVGCCVVSYDQPHDFTPDERAVLTSLAGLIAQALDRARLYDAEHQLAHSLQSGLLPATLPTVPGLEVAARYLPTARGMDIGGDFYDLIRCDATTVAAAIGDVQGHNVNAAVLMGQVRTAVHATAGAPPGEVLARTNRLLTDLDPGLFTSCLYAHIDLAHHLAHLATAGHPPPLLRHPDGHTEILHLPPGLLLGIDPDTDYPATEIPLPPGAVLALYTDGLVESPDIDLDDATANLADQLTQAPDQPMTTLADTLIHHDPHTDPRSDDIALLLLHLQQDGG</sequence>
<proteinExistence type="predicted"/>
<dbReference type="PANTHER" id="PTHR43156">
    <property type="entry name" value="STAGE II SPORULATION PROTEIN E-RELATED"/>
    <property type="match status" value="1"/>
</dbReference>
<dbReference type="GO" id="GO:0005524">
    <property type="term" value="F:ATP binding"/>
    <property type="evidence" value="ECO:0007669"/>
    <property type="project" value="UniProtKB-KW"/>
</dbReference>
<evidence type="ECO:0000256" key="5">
    <source>
        <dbReference type="ARBA" id="ARBA00022741"/>
    </source>
</evidence>
<dbReference type="Gene3D" id="3.30.450.40">
    <property type="match status" value="2"/>
</dbReference>
<keyword evidence="4" id="KW-0479">Metal-binding</keyword>
<dbReference type="InterPro" id="IPR036457">
    <property type="entry name" value="PPM-type-like_dom_sf"/>
</dbReference>
<evidence type="ECO:0000256" key="10">
    <source>
        <dbReference type="ARBA" id="ARBA00022912"/>
    </source>
</evidence>
<evidence type="ECO:0000256" key="15">
    <source>
        <dbReference type="ARBA" id="ARBA00081350"/>
    </source>
</evidence>
<evidence type="ECO:0000256" key="4">
    <source>
        <dbReference type="ARBA" id="ARBA00022723"/>
    </source>
</evidence>
<dbReference type="InterPro" id="IPR001932">
    <property type="entry name" value="PPM-type_phosphatase-like_dom"/>
</dbReference>
<keyword evidence="6" id="KW-0418">Kinase</keyword>
<evidence type="ECO:0000256" key="1">
    <source>
        <dbReference type="ARBA" id="ARBA00013081"/>
    </source>
</evidence>
<gene>
    <name evidence="17" type="ORF">SIRAN440</name>
</gene>
<comment type="function">
    <text evidence="13">Primarily acts as an independent SigF regulator that is sensitive to the osmosensory signal, mediating the cross talk of PknD with the SigF regulon. Possesses both phosphatase and kinase activities. The kinase domain functions as a classic anti-sigma factor-like kinase to phosphorylate the anti-anti-sigma factor domain at the canonical regulatory site, and the phosphatase domain antagonizes this activity.</text>
</comment>
<dbReference type="SMART" id="SM00091">
    <property type="entry name" value="PAS"/>
    <property type="match status" value="1"/>
</dbReference>
<dbReference type="InterPro" id="IPR000014">
    <property type="entry name" value="PAS"/>
</dbReference>
<dbReference type="SMART" id="SM00331">
    <property type="entry name" value="PP2C_SIG"/>
    <property type="match status" value="1"/>
</dbReference>
<dbReference type="InterPro" id="IPR003018">
    <property type="entry name" value="GAF"/>
</dbReference>
<evidence type="ECO:0000256" key="11">
    <source>
        <dbReference type="ARBA" id="ARBA00023211"/>
    </source>
</evidence>
<dbReference type="Pfam" id="PF13185">
    <property type="entry name" value="GAF_2"/>
    <property type="match status" value="2"/>
</dbReference>
<feature type="domain" description="PAS" evidence="16">
    <location>
        <begin position="287"/>
        <end position="314"/>
    </location>
</feature>
<keyword evidence="5" id="KW-0547">Nucleotide-binding</keyword>
<dbReference type="InterPro" id="IPR035965">
    <property type="entry name" value="PAS-like_dom_sf"/>
</dbReference>
<dbReference type="CDD" id="cd00130">
    <property type="entry name" value="PAS"/>
    <property type="match status" value="1"/>
</dbReference>
<evidence type="ECO:0000256" key="9">
    <source>
        <dbReference type="ARBA" id="ARBA00022842"/>
    </source>
</evidence>
<dbReference type="GO" id="GO:0016301">
    <property type="term" value="F:kinase activity"/>
    <property type="evidence" value="ECO:0007669"/>
    <property type="project" value="UniProtKB-KW"/>
</dbReference>
<evidence type="ECO:0000256" key="13">
    <source>
        <dbReference type="ARBA" id="ARBA00056274"/>
    </source>
</evidence>
<accession>A0A060ZBL9</accession>
<keyword evidence="9" id="KW-0460">Magnesium</keyword>
<protein>
    <recommendedName>
        <fullName evidence="1">protein-serine/threonine phosphatase</fullName>
        <ecNumber evidence="1">3.1.3.16</ecNumber>
    </recommendedName>
    <alternativeName>
        <fullName evidence="15">Protein-serine/threonine phosphatase</fullName>
    </alternativeName>
    <alternativeName>
        <fullName evidence="14">Serine/threonine-protein kinase</fullName>
    </alternativeName>
</protein>
<dbReference type="GO" id="GO:0046872">
    <property type="term" value="F:metal ion binding"/>
    <property type="evidence" value="ECO:0007669"/>
    <property type="project" value="UniProtKB-KW"/>
</dbReference>
<dbReference type="PANTHER" id="PTHR43156:SF2">
    <property type="entry name" value="STAGE II SPORULATION PROTEIN E"/>
    <property type="match status" value="1"/>
</dbReference>
<keyword evidence="10" id="KW-0904">Protein phosphatase</keyword>
<organism evidence="17">
    <name type="scientific">Streptomyces iranensis</name>
    <dbReference type="NCBI Taxonomy" id="576784"/>
    <lineage>
        <taxon>Bacteria</taxon>
        <taxon>Bacillati</taxon>
        <taxon>Actinomycetota</taxon>
        <taxon>Actinomycetes</taxon>
        <taxon>Kitasatosporales</taxon>
        <taxon>Streptomycetaceae</taxon>
        <taxon>Streptomyces</taxon>
        <taxon>Streptomyces violaceusniger group</taxon>
    </lineage>
</organism>
<dbReference type="Gene3D" id="3.30.450.20">
    <property type="entry name" value="PAS domain"/>
    <property type="match status" value="1"/>
</dbReference>
<dbReference type="FunFam" id="3.60.40.10:FF:000005">
    <property type="entry name" value="Serine/threonine protein phosphatase"/>
    <property type="match status" value="1"/>
</dbReference>
<keyword evidence="2" id="KW-0597">Phosphoprotein</keyword>
<dbReference type="SMART" id="SM00065">
    <property type="entry name" value="GAF"/>
    <property type="match status" value="1"/>
</dbReference>
<dbReference type="SUPFAM" id="SSF55785">
    <property type="entry name" value="PYP-like sensor domain (PAS domain)"/>
    <property type="match status" value="1"/>
</dbReference>
<name>A0A060ZBL9_9ACTN</name>